<keyword evidence="4" id="KW-1185">Reference proteome</keyword>
<evidence type="ECO:0000313" key="3">
    <source>
        <dbReference type="EMBL" id="KAL0872008.1"/>
    </source>
</evidence>
<feature type="chain" id="PRO_5044722761" evidence="1">
    <location>
        <begin position="17"/>
        <end position="230"/>
    </location>
</feature>
<dbReference type="Proteomes" id="UP001549921">
    <property type="component" value="Unassembled WGS sequence"/>
</dbReference>
<proteinExistence type="predicted"/>
<sequence length="230" mass="24674">MLKLVVLSAFFAAAAAKPGALFSTYSAPIAFHSTVISPGTTTISKQASSVVHPSPPLVYSGPIAYTHFIKKRSAPLFYTAPTTYIANTHLAAAPLATTYSAPALIHSAPILPAAHLPYATTYATHFIKKRSAPLLPTTYITPTTYSYAAAAPLLTSTYTATPLVHSTPVITHPIITHFIKKRSAPLFHTYLAPTSYSHQSRVDLHTSPLVSTTYTSPITYSSPIAYTHVY</sequence>
<gene>
    <name evidence="3" type="ORF">ABMA27_004448</name>
    <name evidence="2" type="ORF">ABMA28_004641</name>
</gene>
<reference evidence="4 5" key="1">
    <citation type="submission" date="2024-06" db="EMBL/GenBank/DDBJ databases">
        <title>A chromosome-level genome assembly of beet webworm, Loxostege sticticalis.</title>
        <authorList>
            <person name="Zhang Y."/>
        </authorList>
    </citation>
    <scope>NUCLEOTIDE SEQUENCE [LARGE SCALE GENOMIC DNA]</scope>
    <source>
        <strain evidence="3">AQ026</strain>
        <strain evidence="2">AQ028</strain>
        <tissue evidence="2">Male pupae</tissue>
        <tissue evidence="3">Whole body</tissue>
    </source>
</reference>
<organism evidence="2 5">
    <name type="scientific">Loxostege sticticalis</name>
    <name type="common">Beet webworm moth</name>
    <dbReference type="NCBI Taxonomy" id="481309"/>
    <lineage>
        <taxon>Eukaryota</taxon>
        <taxon>Metazoa</taxon>
        <taxon>Ecdysozoa</taxon>
        <taxon>Arthropoda</taxon>
        <taxon>Hexapoda</taxon>
        <taxon>Insecta</taxon>
        <taxon>Pterygota</taxon>
        <taxon>Neoptera</taxon>
        <taxon>Endopterygota</taxon>
        <taxon>Lepidoptera</taxon>
        <taxon>Glossata</taxon>
        <taxon>Ditrysia</taxon>
        <taxon>Pyraloidea</taxon>
        <taxon>Crambidae</taxon>
        <taxon>Pyraustinae</taxon>
        <taxon>Loxostege</taxon>
    </lineage>
</organism>
<evidence type="ECO:0000313" key="5">
    <source>
        <dbReference type="Proteomes" id="UP001549921"/>
    </source>
</evidence>
<comment type="caution">
    <text evidence="2">The sequence shown here is derived from an EMBL/GenBank/DDBJ whole genome shotgun (WGS) entry which is preliminary data.</text>
</comment>
<accession>A0ABD0SRX7</accession>
<dbReference type="AlphaFoldDB" id="A0ABD0SRX7"/>
<keyword evidence="1" id="KW-0732">Signal</keyword>
<name>A0ABD0SRX7_LOXSC</name>
<feature type="signal peptide" evidence="1">
    <location>
        <begin position="1"/>
        <end position="16"/>
    </location>
</feature>
<dbReference type="EMBL" id="JBEUOH010000016">
    <property type="protein sequence ID" value="KAL0872008.1"/>
    <property type="molecule type" value="Genomic_DNA"/>
</dbReference>
<evidence type="ECO:0000313" key="4">
    <source>
        <dbReference type="Proteomes" id="UP001549920"/>
    </source>
</evidence>
<dbReference type="Proteomes" id="UP001549920">
    <property type="component" value="Unassembled WGS sequence"/>
</dbReference>
<evidence type="ECO:0000256" key="1">
    <source>
        <dbReference type="SAM" id="SignalP"/>
    </source>
</evidence>
<protein>
    <submittedName>
        <fullName evidence="2">Uncharacterized protein</fullName>
    </submittedName>
</protein>
<evidence type="ECO:0000313" key="2">
    <source>
        <dbReference type="EMBL" id="KAL0822603.1"/>
    </source>
</evidence>
<dbReference type="EMBL" id="JBEDNZ010000016">
    <property type="protein sequence ID" value="KAL0822603.1"/>
    <property type="molecule type" value="Genomic_DNA"/>
</dbReference>